<comment type="caution">
    <text evidence="4">The sequence shown here is derived from an EMBL/GenBank/DDBJ whole genome shotgun (WGS) entry which is preliminary data.</text>
</comment>
<evidence type="ECO:0000256" key="1">
    <source>
        <dbReference type="SAM" id="MobiDB-lite"/>
    </source>
</evidence>
<keyword evidence="5" id="KW-1185">Reference proteome</keyword>
<organism evidence="4 5">
    <name type="scientific">Cardiocondyla obscurior</name>
    <dbReference type="NCBI Taxonomy" id="286306"/>
    <lineage>
        <taxon>Eukaryota</taxon>
        <taxon>Metazoa</taxon>
        <taxon>Ecdysozoa</taxon>
        <taxon>Arthropoda</taxon>
        <taxon>Hexapoda</taxon>
        <taxon>Insecta</taxon>
        <taxon>Pterygota</taxon>
        <taxon>Neoptera</taxon>
        <taxon>Endopterygota</taxon>
        <taxon>Hymenoptera</taxon>
        <taxon>Apocrita</taxon>
        <taxon>Aculeata</taxon>
        <taxon>Formicoidea</taxon>
        <taxon>Formicidae</taxon>
        <taxon>Myrmicinae</taxon>
        <taxon>Cardiocondyla</taxon>
    </lineage>
</organism>
<keyword evidence="2" id="KW-0472">Membrane</keyword>
<feature type="transmembrane region" description="Helical" evidence="2">
    <location>
        <begin position="97"/>
        <end position="119"/>
    </location>
</feature>
<feature type="signal peptide" evidence="3">
    <location>
        <begin position="1"/>
        <end position="18"/>
    </location>
</feature>
<name>A0AAW2F420_9HYME</name>
<feature type="compositionally biased region" description="Polar residues" evidence="1">
    <location>
        <begin position="208"/>
        <end position="221"/>
    </location>
</feature>
<keyword evidence="2" id="KW-0812">Transmembrane</keyword>
<reference evidence="4 5" key="1">
    <citation type="submission" date="2023-03" db="EMBL/GenBank/DDBJ databases">
        <title>High recombination rates correlate with genetic variation in Cardiocondyla obscurior ants.</title>
        <authorList>
            <person name="Errbii M."/>
        </authorList>
    </citation>
    <scope>NUCLEOTIDE SEQUENCE [LARGE SCALE GENOMIC DNA]</scope>
    <source>
        <strain evidence="4">Alpha-2009</strain>
        <tissue evidence="4">Whole body</tissue>
    </source>
</reference>
<feature type="compositionally biased region" description="Polar residues" evidence="1">
    <location>
        <begin position="181"/>
        <end position="192"/>
    </location>
</feature>
<evidence type="ECO:0000256" key="2">
    <source>
        <dbReference type="SAM" id="Phobius"/>
    </source>
</evidence>
<dbReference type="Proteomes" id="UP001430953">
    <property type="component" value="Unassembled WGS sequence"/>
</dbReference>
<protein>
    <submittedName>
        <fullName evidence="4">Uncharacterized protein</fullName>
    </submittedName>
</protein>
<sequence length="221" mass="25073">MNSCSLLLLLGYLCLCIAINPIESSDWDVTFPEISESYNKDFDNCTQCDLNQDTGCRCYAYIDSCLVCCPDLSSCCICKTCEQCWNEQRQLVIMTQIIISVLFGFGIIGLIIVYCKVCNRARHHTRRRRIVLHEEHACDLTTQCSTVESLRDRPPSYNEIVRNAPPVYTSFRDNAPPLYTSPYNRTSMQESPPSYPGTPKLQDKLEDSNNSLSSPTVAQHM</sequence>
<keyword evidence="3" id="KW-0732">Signal</keyword>
<dbReference type="AlphaFoldDB" id="A0AAW2F420"/>
<evidence type="ECO:0000313" key="4">
    <source>
        <dbReference type="EMBL" id="KAL0110268.1"/>
    </source>
</evidence>
<evidence type="ECO:0000256" key="3">
    <source>
        <dbReference type="SAM" id="SignalP"/>
    </source>
</evidence>
<dbReference type="EMBL" id="JADYXP020000014">
    <property type="protein sequence ID" value="KAL0110268.1"/>
    <property type="molecule type" value="Genomic_DNA"/>
</dbReference>
<accession>A0AAW2F420</accession>
<proteinExistence type="predicted"/>
<evidence type="ECO:0000313" key="5">
    <source>
        <dbReference type="Proteomes" id="UP001430953"/>
    </source>
</evidence>
<feature type="region of interest" description="Disordered" evidence="1">
    <location>
        <begin position="173"/>
        <end position="221"/>
    </location>
</feature>
<gene>
    <name evidence="4" type="ORF">PUN28_013726</name>
</gene>
<keyword evidence="2" id="KW-1133">Transmembrane helix</keyword>
<feature type="chain" id="PRO_5043788946" evidence="3">
    <location>
        <begin position="19"/>
        <end position="221"/>
    </location>
</feature>